<gene>
    <name evidence="7" type="ORF">Q4T40_07580</name>
</gene>
<dbReference type="RefSeq" id="WP_413779618.1">
    <property type="nucleotide sequence ID" value="NZ_JAUOZS010000001.1"/>
</dbReference>
<feature type="transmembrane region" description="Helical" evidence="6">
    <location>
        <begin position="166"/>
        <end position="182"/>
    </location>
</feature>
<feature type="transmembrane region" description="Helical" evidence="6">
    <location>
        <begin position="361"/>
        <end position="381"/>
    </location>
</feature>
<dbReference type="EMBL" id="JAUOZS010000001">
    <property type="protein sequence ID" value="MDT8901093.1"/>
    <property type="molecule type" value="Genomic_DNA"/>
</dbReference>
<dbReference type="InterPro" id="IPR002797">
    <property type="entry name" value="Polysacc_synth"/>
</dbReference>
<feature type="transmembrane region" description="Helical" evidence="6">
    <location>
        <begin position="53"/>
        <end position="72"/>
    </location>
</feature>
<dbReference type="Proteomes" id="UP001254848">
    <property type="component" value="Unassembled WGS sequence"/>
</dbReference>
<feature type="transmembrane region" description="Helical" evidence="6">
    <location>
        <begin position="455"/>
        <end position="474"/>
    </location>
</feature>
<evidence type="ECO:0000256" key="2">
    <source>
        <dbReference type="ARBA" id="ARBA00022475"/>
    </source>
</evidence>
<keyword evidence="2" id="KW-1003">Cell membrane</keyword>
<feature type="transmembrane region" description="Helical" evidence="6">
    <location>
        <begin position="126"/>
        <end position="145"/>
    </location>
</feature>
<keyword evidence="4 6" id="KW-1133">Transmembrane helix</keyword>
<feature type="transmembrane region" description="Helical" evidence="6">
    <location>
        <begin position="393"/>
        <end position="413"/>
    </location>
</feature>
<name>A0ABU3NW95_9FIRM</name>
<feature type="transmembrane region" description="Helical" evidence="6">
    <location>
        <begin position="93"/>
        <end position="114"/>
    </location>
</feature>
<keyword evidence="3 6" id="KW-0812">Transmembrane</keyword>
<dbReference type="PANTHER" id="PTHR30250">
    <property type="entry name" value="PST FAMILY PREDICTED COLANIC ACID TRANSPORTER"/>
    <property type="match status" value="1"/>
</dbReference>
<proteinExistence type="predicted"/>
<comment type="subcellular location">
    <subcellularLocation>
        <location evidence="1">Cell membrane</location>
        <topology evidence="1">Multi-pass membrane protein</topology>
    </subcellularLocation>
</comment>
<reference evidence="7 8" key="1">
    <citation type="submission" date="2023-07" db="EMBL/GenBank/DDBJ databases">
        <title>The novel representative of Negativicutes class, Anaeroselena agilis gen. nov. sp. nov.</title>
        <authorList>
            <person name="Prokofeva M.I."/>
            <person name="Elcheninov A.G."/>
            <person name="Klyukina A."/>
            <person name="Kublanov I.V."/>
            <person name="Frolov E.N."/>
            <person name="Podosokorskaya O.A."/>
        </authorList>
    </citation>
    <scope>NUCLEOTIDE SEQUENCE [LARGE SCALE GENOMIC DNA]</scope>
    <source>
        <strain evidence="7 8">4137-cl</strain>
    </source>
</reference>
<organism evidence="7 8">
    <name type="scientific">Anaeroselena agilis</name>
    <dbReference type="NCBI Taxonomy" id="3063788"/>
    <lineage>
        <taxon>Bacteria</taxon>
        <taxon>Bacillati</taxon>
        <taxon>Bacillota</taxon>
        <taxon>Negativicutes</taxon>
        <taxon>Acetonemataceae</taxon>
        <taxon>Anaeroselena</taxon>
    </lineage>
</organism>
<protein>
    <submittedName>
        <fullName evidence="7">Oligosaccharide flippase family protein</fullName>
    </submittedName>
</protein>
<feature type="transmembrane region" description="Helical" evidence="6">
    <location>
        <begin position="329"/>
        <end position="349"/>
    </location>
</feature>
<feature type="transmembrane region" description="Helical" evidence="6">
    <location>
        <begin position="239"/>
        <end position="264"/>
    </location>
</feature>
<feature type="transmembrane region" description="Helical" evidence="6">
    <location>
        <begin position="9"/>
        <end position="33"/>
    </location>
</feature>
<feature type="transmembrane region" description="Helical" evidence="6">
    <location>
        <begin position="284"/>
        <end position="308"/>
    </location>
</feature>
<evidence type="ECO:0000256" key="3">
    <source>
        <dbReference type="ARBA" id="ARBA00022692"/>
    </source>
</evidence>
<evidence type="ECO:0000256" key="4">
    <source>
        <dbReference type="ARBA" id="ARBA00022989"/>
    </source>
</evidence>
<dbReference type="InterPro" id="IPR050833">
    <property type="entry name" value="Poly_Biosynth_Transport"/>
</dbReference>
<dbReference type="CDD" id="cd13124">
    <property type="entry name" value="MATE_SpoVB_like"/>
    <property type="match status" value="1"/>
</dbReference>
<comment type="caution">
    <text evidence="7">The sequence shown here is derived from an EMBL/GenBank/DDBJ whole genome shotgun (WGS) entry which is preliminary data.</text>
</comment>
<dbReference type="Pfam" id="PF01943">
    <property type="entry name" value="Polysacc_synt"/>
    <property type="match status" value="1"/>
</dbReference>
<evidence type="ECO:0000256" key="1">
    <source>
        <dbReference type="ARBA" id="ARBA00004651"/>
    </source>
</evidence>
<evidence type="ECO:0000313" key="7">
    <source>
        <dbReference type="EMBL" id="MDT8901093.1"/>
    </source>
</evidence>
<dbReference type="PANTHER" id="PTHR30250:SF21">
    <property type="entry name" value="LIPID II FLIPPASE MURJ"/>
    <property type="match status" value="1"/>
</dbReference>
<feature type="transmembrane region" description="Helical" evidence="6">
    <location>
        <begin position="188"/>
        <end position="212"/>
    </location>
</feature>
<dbReference type="PIRSF" id="PIRSF038958">
    <property type="entry name" value="PG_synth_SpoVB"/>
    <property type="match status" value="1"/>
</dbReference>
<sequence>MAHKRSGQVILKGTLMLTTAGIIVKIIGSLNWVILSRVLGGEGMGLYQMAYPLYLLALSVSSAGIPVAVSIITAERVAELDYRGARRIFRVAAWLLAATGALFSLLMYFSAAWLIEERYIRDARAYYSLVALAPAIWLVTLLAAFRGYLQGWQIMTPTALSQVGEQVLRVVTMLAFATFLAPRGVEYAAAGATFGATPGALAGLIVMLFFYWRHRAKLSQEATVCTEKTIPVAGIIRRILALSLPISASGLMLPVVANLDLLIVPRRLEAAGYSVAAATEQFGYLTGMAVPLAGLATVLTGALATSIVPAISDACARRDSDRLRRRTAAAFRLANTVTVPAAAGVYILAEPLTTMLYHAPGAAAAVETLAFSILFLGIHQVSTGILQGMGRTLIPAVNMVIAATIKVGLNWTLTAVPGLGITGAAWATVADTILAALLNMYFIRLYTGFSLDLRALLKSVLSAAAMGTAVYGTHRFLAAAAHSNSLATAAAIVVGIGVYGLFMLTVGGIRATDIKMVPLIGENLLKILVAFRLLKHNSAG</sequence>
<dbReference type="InterPro" id="IPR024923">
    <property type="entry name" value="PG_synth_SpoVB"/>
</dbReference>
<accession>A0ABU3NW95</accession>
<feature type="transmembrane region" description="Helical" evidence="6">
    <location>
        <begin position="419"/>
        <end position="443"/>
    </location>
</feature>
<keyword evidence="5 6" id="KW-0472">Membrane</keyword>
<evidence type="ECO:0000256" key="5">
    <source>
        <dbReference type="ARBA" id="ARBA00023136"/>
    </source>
</evidence>
<feature type="transmembrane region" description="Helical" evidence="6">
    <location>
        <begin position="486"/>
        <end position="506"/>
    </location>
</feature>
<evidence type="ECO:0000256" key="6">
    <source>
        <dbReference type="SAM" id="Phobius"/>
    </source>
</evidence>
<keyword evidence="8" id="KW-1185">Reference proteome</keyword>
<evidence type="ECO:0000313" key="8">
    <source>
        <dbReference type="Proteomes" id="UP001254848"/>
    </source>
</evidence>